<evidence type="ECO:0000313" key="4">
    <source>
        <dbReference type="Proteomes" id="UP001165190"/>
    </source>
</evidence>
<dbReference type="OrthoDB" id="296065at2759"/>
<dbReference type="Proteomes" id="UP001165190">
    <property type="component" value="Unassembled WGS sequence"/>
</dbReference>
<reference evidence="3" key="1">
    <citation type="submission" date="2023-05" db="EMBL/GenBank/DDBJ databases">
        <title>Genome and transcriptome analyses reveal genes involved in the formation of fine ridges on petal epidermal cells in Hibiscus trionum.</title>
        <authorList>
            <person name="Koshimizu S."/>
            <person name="Masuda S."/>
            <person name="Ishii T."/>
            <person name="Shirasu K."/>
            <person name="Hoshino A."/>
            <person name="Arita M."/>
        </authorList>
    </citation>
    <scope>NUCLEOTIDE SEQUENCE</scope>
    <source>
        <strain evidence="3">Hamamatsu line</strain>
    </source>
</reference>
<dbReference type="GO" id="GO:0032259">
    <property type="term" value="P:methylation"/>
    <property type="evidence" value="ECO:0007669"/>
    <property type="project" value="UniProtKB-KW"/>
</dbReference>
<protein>
    <submittedName>
        <fullName evidence="3">tRNA modification 11</fullName>
    </submittedName>
</protein>
<accession>A0A9W7HWE3</accession>
<evidence type="ECO:0000256" key="1">
    <source>
        <dbReference type="ARBA" id="ARBA00022603"/>
    </source>
</evidence>
<dbReference type="InterPro" id="IPR029063">
    <property type="entry name" value="SAM-dependent_MTases_sf"/>
</dbReference>
<dbReference type="GO" id="GO:0005737">
    <property type="term" value="C:cytoplasm"/>
    <property type="evidence" value="ECO:0007669"/>
    <property type="project" value="TreeGrafter"/>
</dbReference>
<dbReference type="EMBL" id="BSYR01000019">
    <property type="protein sequence ID" value="GMI83918.1"/>
    <property type="molecule type" value="Genomic_DNA"/>
</dbReference>
<dbReference type="GO" id="GO:0008168">
    <property type="term" value="F:methyltransferase activity"/>
    <property type="evidence" value="ECO:0007669"/>
    <property type="project" value="UniProtKB-KW"/>
</dbReference>
<gene>
    <name evidence="3" type="ORF">HRI_002061100</name>
</gene>
<keyword evidence="4" id="KW-1185">Reference proteome</keyword>
<keyword evidence="1" id="KW-0489">Methyltransferase</keyword>
<comment type="caution">
    <text evidence="3">The sequence shown here is derived from an EMBL/GenBank/DDBJ whole genome shotgun (WGS) entry which is preliminary data.</text>
</comment>
<proteinExistence type="predicted"/>
<dbReference type="Gene3D" id="3.40.50.150">
    <property type="entry name" value="Vaccinia Virus protein VP39"/>
    <property type="match status" value="1"/>
</dbReference>
<sequence>MAFLMANQARAASGKLVYDPFVGTDSIVVSAAHFGAITMGANIDIRVVLDGRGPDCNVWSNFQTGECAT</sequence>
<organism evidence="3 4">
    <name type="scientific">Hibiscus trionum</name>
    <name type="common">Flower of an hour</name>
    <dbReference type="NCBI Taxonomy" id="183268"/>
    <lineage>
        <taxon>Eukaryota</taxon>
        <taxon>Viridiplantae</taxon>
        <taxon>Streptophyta</taxon>
        <taxon>Embryophyta</taxon>
        <taxon>Tracheophyta</taxon>
        <taxon>Spermatophyta</taxon>
        <taxon>Magnoliopsida</taxon>
        <taxon>eudicotyledons</taxon>
        <taxon>Gunneridae</taxon>
        <taxon>Pentapetalae</taxon>
        <taxon>rosids</taxon>
        <taxon>malvids</taxon>
        <taxon>Malvales</taxon>
        <taxon>Malvaceae</taxon>
        <taxon>Malvoideae</taxon>
        <taxon>Hibiscus</taxon>
    </lineage>
</organism>
<evidence type="ECO:0000256" key="2">
    <source>
        <dbReference type="ARBA" id="ARBA00022679"/>
    </source>
</evidence>
<dbReference type="AlphaFoldDB" id="A0A9W7HWE3"/>
<keyword evidence="2" id="KW-0808">Transferase</keyword>
<dbReference type="PANTHER" id="PTHR13370:SF3">
    <property type="entry name" value="TRNA (GUANINE(10)-N2)-METHYLTRANSFERASE HOMOLOG"/>
    <property type="match status" value="1"/>
</dbReference>
<evidence type="ECO:0000313" key="3">
    <source>
        <dbReference type="EMBL" id="GMI83918.1"/>
    </source>
</evidence>
<dbReference type="PANTHER" id="PTHR13370">
    <property type="entry name" value="RNA METHYLASE-RELATED"/>
    <property type="match status" value="1"/>
</dbReference>
<name>A0A9W7HWE3_HIBTR</name>